<dbReference type="Proteomes" id="UP000054928">
    <property type="component" value="Unassembled WGS sequence"/>
</dbReference>
<dbReference type="GeneID" id="36406077"/>
<sequence>MSLVYLPEDSWSLRYGTDYFTVAIINYVVMEEKYASYELQIQNGRRSWKRLRRFSEFDELLASVRFKAGKLPELPPKTYCCRDLNPDFLARRKDQLQDFLHHLLQIRGIADDDHVRRFLGLKLSAELYYIAGRSFSTSLLVSRKYDKGYFAGHNSTKSAYMGMNVF</sequence>
<feature type="domain" description="PX" evidence="3">
    <location>
        <begin position="15"/>
        <end position="126"/>
    </location>
</feature>
<dbReference type="Gene3D" id="3.30.1520.10">
    <property type="entry name" value="Phox-like domain"/>
    <property type="match status" value="1"/>
</dbReference>
<name>A0A0N7L594_PLAHL</name>
<evidence type="ECO:0000256" key="1">
    <source>
        <dbReference type="ARBA" id="ARBA00004496"/>
    </source>
</evidence>
<evidence type="ECO:0000313" key="5">
    <source>
        <dbReference type="Proteomes" id="UP000054928"/>
    </source>
</evidence>
<dbReference type="PANTHER" id="PTHR22999:SF23">
    <property type="entry name" value="SORTING NEXIN-16"/>
    <property type="match status" value="1"/>
</dbReference>
<keyword evidence="5" id="KW-1185">Reference proteome</keyword>
<dbReference type="OMA" id="LEECIWQ"/>
<evidence type="ECO:0000313" key="4">
    <source>
        <dbReference type="EMBL" id="CEG40843.1"/>
    </source>
</evidence>
<dbReference type="Pfam" id="PF00787">
    <property type="entry name" value="PX"/>
    <property type="match status" value="1"/>
</dbReference>
<keyword evidence="2" id="KW-0963">Cytoplasm</keyword>
<protein>
    <submittedName>
        <fullName evidence="4">Px domain containing protein</fullName>
    </submittedName>
</protein>
<reference evidence="5" key="1">
    <citation type="submission" date="2014-09" db="EMBL/GenBank/DDBJ databases">
        <authorList>
            <person name="Sharma Rahul"/>
            <person name="Thines Marco"/>
        </authorList>
    </citation>
    <scope>NUCLEOTIDE SEQUENCE [LARGE SCALE GENOMIC DNA]</scope>
</reference>
<comment type="subcellular location">
    <subcellularLocation>
        <location evidence="1">Cytoplasm</location>
    </subcellularLocation>
</comment>
<dbReference type="InterPro" id="IPR036871">
    <property type="entry name" value="PX_dom_sf"/>
</dbReference>
<dbReference type="PANTHER" id="PTHR22999">
    <property type="entry name" value="PX SERINE/THREONINE KINASE PXK"/>
    <property type="match status" value="1"/>
</dbReference>
<dbReference type="CDD" id="cd06093">
    <property type="entry name" value="PX_domain"/>
    <property type="match status" value="1"/>
</dbReference>
<evidence type="ECO:0000256" key="2">
    <source>
        <dbReference type="ARBA" id="ARBA00022490"/>
    </source>
</evidence>
<dbReference type="GO" id="GO:0035091">
    <property type="term" value="F:phosphatidylinositol binding"/>
    <property type="evidence" value="ECO:0007669"/>
    <property type="project" value="InterPro"/>
</dbReference>
<dbReference type="OrthoDB" id="430293at2759"/>
<dbReference type="SMART" id="SM00312">
    <property type="entry name" value="PX"/>
    <property type="match status" value="1"/>
</dbReference>
<dbReference type="InterPro" id="IPR051837">
    <property type="entry name" value="SortingNexin/PXDomain-PKLike"/>
</dbReference>
<dbReference type="InterPro" id="IPR001683">
    <property type="entry name" value="PX_dom"/>
</dbReference>
<dbReference type="STRING" id="4781.A0A0N7L594"/>
<dbReference type="PROSITE" id="PS50195">
    <property type="entry name" value="PX"/>
    <property type="match status" value="1"/>
</dbReference>
<dbReference type="EMBL" id="CCYD01000523">
    <property type="protein sequence ID" value="CEG40843.1"/>
    <property type="molecule type" value="Genomic_DNA"/>
</dbReference>
<dbReference type="SUPFAM" id="SSF64268">
    <property type="entry name" value="PX domain"/>
    <property type="match status" value="1"/>
</dbReference>
<evidence type="ECO:0000259" key="3">
    <source>
        <dbReference type="PROSITE" id="PS50195"/>
    </source>
</evidence>
<dbReference type="GO" id="GO:0005737">
    <property type="term" value="C:cytoplasm"/>
    <property type="evidence" value="ECO:0007669"/>
    <property type="project" value="UniProtKB-SubCell"/>
</dbReference>
<organism evidence="4 5">
    <name type="scientific">Plasmopara halstedii</name>
    <name type="common">Downy mildew of sunflower</name>
    <dbReference type="NCBI Taxonomy" id="4781"/>
    <lineage>
        <taxon>Eukaryota</taxon>
        <taxon>Sar</taxon>
        <taxon>Stramenopiles</taxon>
        <taxon>Oomycota</taxon>
        <taxon>Peronosporomycetes</taxon>
        <taxon>Peronosporales</taxon>
        <taxon>Peronosporaceae</taxon>
        <taxon>Plasmopara</taxon>
    </lineage>
</organism>
<accession>A0A0N7L594</accession>
<dbReference type="RefSeq" id="XP_024577212.1">
    <property type="nucleotide sequence ID" value="XM_024726545.1"/>
</dbReference>
<proteinExistence type="predicted"/>
<dbReference type="AlphaFoldDB" id="A0A0N7L594"/>